<proteinExistence type="predicted"/>
<dbReference type="OrthoDB" id="4342394at2759"/>
<comment type="caution">
    <text evidence="2">The sequence shown here is derived from an EMBL/GenBank/DDBJ whole genome shotgun (WGS) entry which is preliminary data.</text>
</comment>
<dbReference type="AlphaFoldDB" id="A0A9X0BQF3"/>
<feature type="region of interest" description="Disordered" evidence="1">
    <location>
        <begin position="199"/>
        <end position="218"/>
    </location>
</feature>
<dbReference type="EMBL" id="JAPWDO010000003">
    <property type="protein sequence ID" value="KAJ5478446.1"/>
    <property type="molecule type" value="Genomic_DNA"/>
</dbReference>
<feature type="compositionally biased region" description="Polar residues" evidence="1">
    <location>
        <begin position="1"/>
        <end position="12"/>
    </location>
</feature>
<dbReference type="Proteomes" id="UP001147760">
    <property type="component" value="Unassembled WGS sequence"/>
</dbReference>
<reference evidence="2" key="2">
    <citation type="journal article" date="2023" name="IMA Fungus">
        <title>Comparative genomic study of the Penicillium genus elucidates a diverse pangenome and 15 lateral gene transfer events.</title>
        <authorList>
            <person name="Petersen C."/>
            <person name="Sorensen T."/>
            <person name="Nielsen M.R."/>
            <person name="Sondergaard T.E."/>
            <person name="Sorensen J.L."/>
            <person name="Fitzpatrick D.A."/>
            <person name="Frisvad J.C."/>
            <person name="Nielsen K.L."/>
        </authorList>
    </citation>
    <scope>NUCLEOTIDE SEQUENCE</scope>
    <source>
        <strain evidence="2">IBT 17660</strain>
    </source>
</reference>
<sequence length="229" mass="26461">MSEPFESQQSKTVPYCNDRPPQYDPCQPSQDVLTSVIENEHTRRILGQRLKELERKLLNLSERNPIETDDLQDANFYLELGQLCTEGVQISTELANVYKERTIRNTELYTAMFRLTDSEFNRTYVSLGRDANQQMRHQLAQNHEDRGDCYRDCGYNSQRSVKKQIEGAGDCTCDSPCSRDRFFELSAKVDKINDKLGQSLQSHSKATHDAPAKPPRSFWKRILKHSARP</sequence>
<evidence type="ECO:0000256" key="1">
    <source>
        <dbReference type="SAM" id="MobiDB-lite"/>
    </source>
</evidence>
<reference evidence="2" key="1">
    <citation type="submission" date="2022-12" db="EMBL/GenBank/DDBJ databases">
        <authorList>
            <person name="Petersen C."/>
        </authorList>
    </citation>
    <scope>NUCLEOTIDE SEQUENCE</scope>
    <source>
        <strain evidence="2">IBT 17660</strain>
    </source>
</reference>
<evidence type="ECO:0000313" key="3">
    <source>
        <dbReference type="Proteomes" id="UP001147760"/>
    </source>
</evidence>
<accession>A0A9X0BQF3</accession>
<gene>
    <name evidence="2" type="ORF">N7530_003955</name>
</gene>
<name>A0A9X0BQF3_9EURO</name>
<keyword evidence="3" id="KW-1185">Reference proteome</keyword>
<organism evidence="2 3">
    <name type="scientific">Penicillium desertorum</name>
    <dbReference type="NCBI Taxonomy" id="1303715"/>
    <lineage>
        <taxon>Eukaryota</taxon>
        <taxon>Fungi</taxon>
        <taxon>Dikarya</taxon>
        <taxon>Ascomycota</taxon>
        <taxon>Pezizomycotina</taxon>
        <taxon>Eurotiomycetes</taxon>
        <taxon>Eurotiomycetidae</taxon>
        <taxon>Eurotiales</taxon>
        <taxon>Aspergillaceae</taxon>
        <taxon>Penicillium</taxon>
    </lineage>
</organism>
<feature type="region of interest" description="Disordered" evidence="1">
    <location>
        <begin position="1"/>
        <end position="24"/>
    </location>
</feature>
<protein>
    <submittedName>
        <fullName evidence="2">Uncharacterized protein</fullName>
    </submittedName>
</protein>
<evidence type="ECO:0000313" key="2">
    <source>
        <dbReference type="EMBL" id="KAJ5478446.1"/>
    </source>
</evidence>